<dbReference type="PANTHER" id="PTHR32332">
    <property type="entry name" value="2-NITROPROPANE DIOXYGENASE"/>
    <property type="match status" value="1"/>
</dbReference>
<dbReference type="InterPro" id="IPR004136">
    <property type="entry name" value="NMO"/>
</dbReference>
<reference evidence="4" key="1">
    <citation type="submission" date="2020-12" db="EMBL/GenBank/DDBJ databases">
        <title>Metabolic potential, ecology and presence of endohyphal bacteria is reflected in genomic diversity of Mucoromycotina.</title>
        <authorList>
            <person name="Muszewska A."/>
            <person name="Okrasinska A."/>
            <person name="Steczkiewicz K."/>
            <person name="Drgas O."/>
            <person name="Orlowska M."/>
            <person name="Perlinska-Lenart U."/>
            <person name="Aleksandrzak-Piekarczyk T."/>
            <person name="Szatraj K."/>
            <person name="Zielenkiewicz U."/>
            <person name="Pilsyk S."/>
            <person name="Malc E."/>
            <person name="Mieczkowski P."/>
            <person name="Kruszewska J.S."/>
            <person name="Biernat P."/>
            <person name="Pawlowska J."/>
        </authorList>
    </citation>
    <scope>NUCLEOTIDE SEQUENCE</scope>
    <source>
        <strain evidence="4">WA0000067209</strain>
    </source>
</reference>
<evidence type="ECO:0008006" key="6">
    <source>
        <dbReference type="Google" id="ProtNLM"/>
    </source>
</evidence>
<dbReference type="InterPro" id="IPR013785">
    <property type="entry name" value="Aldolase_TIM"/>
</dbReference>
<dbReference type="EMBL" id="JAEPQZ010000013">
    <property type="protein sequence ID" value="KAG2174184.1"/>
    <property type="molecule type" value="Genomic_DNA"/>
</dbReference>
<evidence type="ECO:0000313" key="5">
    <source>
        <dbReference type="Proteomes" id="UP000654370"/>
    </source>
</evidence>
<dbReference type="GO" id="GO:0018580">
    <property type="term" value="F:nitronate monooxygenase activity"/>
    <property type="evidence" value="ECO:0007669"/>
    <property type="project" value="InterPro"/>
</dbReference>
<comment type="caution">
    <text evidence="4">The sequence shown here is derived from an EMBL/GenBank/DDBJ whole genome shotgun (WGS) entry which is preliminary data.</text>
</comment>
<name>A0A8H7PIH4_MORIS</name>
<dbReference type="Proteomes" id="UP000654370">
    <property type="component" value="Unassembled WGS sequence"/>
</dbReference>
<keyword evidence="1" id="KW-0285">Flavoprotein</keyword>
<dbReference type="AlphaFoldDB" id="A0A8H7PIH4"/>
<dbReference type="OrthoDB" id="412383at2759"/>
<gene>
    <name evidence="4" type="ORF">INT43_004205</name>
</gene>
<evidence type="ECO:0000313" key="4">
    <source>
        <dbReference type="EMBL" id="KAG2174184.1"/>
    </source>
</evidence>
<accession>A0A8H7PIH4</accession>
<dbReference type="SUPFAM" id="SSF51412">
    <property type="entry name" value="Inosine monophosphate dehydrogenase (IMPDH)"/>
    <property type="match status" value="1"/>
</dbReference>
<organism evidence="4 5">
    <name type="scientific">Mortierella isabellina</name>
    <name type="common">Filamentous fungus</name>
    <name type="synonym">Umbelopsis isabellina</name>
    <dbReference type="NCBI Taxonomy" id="91625"/>
    <lineage>
        <taxon>Eukaryota</taxon>
        <taxon>Fungi</taxon>
        <taxon>Fungi incertae sedis</taxon>
        <taxon>Mucoromycota</taxon>
        <taxon>Mucoromycotina</taxon>
        <taxon>Umbelopsidomycetes</taxon>
        <taxon>Umbelopsidales</taxon>
        <taxon>Umbelopsidaceae</taxon>
        <taxon>Umbelopsis</taxon>
    </lineage>
</organism>
<keyword evidence="5" id="KW-1185">Reference proteome</keyword>
<sequence length="331" mass="35808">MVITTKLTKMLGIQHPIIQGGMQWVGTAEMASAVSNAGGLGLLTALTQPTPEDLRKEIRRCRGMTDKPFGVNLTFLPAIVPPPYAEYVQVIIDEDIKVVETAGNNPGVHIKSFKQAGIIVIHKCTAIRHALSAQKLGVDVVSVDGFECAGHPGEDDVTGLILLAKAAKTLKIPYIASGGFGDGRGLAAALALGAEGVNMGTRFMCTQESPIHDNVKQAIVKADERNTALVFRPFRNTSRIFRNSVATEVVTRERKPDVKFEDVRDLVSGQRGRQVYTTGDPEYGVWTAGQVIGLIDDIPTCEVLVHRMVNEAEEIISQRLGSMVQPNKSKL</sequence>
<protein>
    <recommendedName>
        <fullName evidence="6">2-nitropropane dioxygenase</fullName>
    </recommendedName>
</protein>
<proteinExistence type="predicted"/>
<evidence type="ECO:0000256" key="2">
    <source>
        <dbReference type="ARBA" id="ARBA00022643"/>
    </source>
</evidence>
<dbReference type="Pfam" id="PF03060">
    <property type="entry name" value="NMO"/>
    <property type="match status" value="2"/>
</dbReference>
<keyword evidence="2" id="KW-0288">FMN</keyword>
<evidence type="ECO:0000256" key="1">
    <source>
        <dbReference type="ARBA" id="ARBA00022630"/>
    </source>
</evidence>
<evidence type="ECO:0000256" key="3">
    <source>
        <dbReference type="ARBA" id="ARBA00023002"/>
    </source>
</evidence>
<keyword evidence="3" id="KW-0560">Oxidoreductase</keyword>
<dbReference type="Gene3D" id="3.20.20.70">
    <property type="entry name" value="Aldolase class I"/>
    <property type="match status" value="1"/>
</dbReference>
<dbReference type="CDD" id="cd04730">
    <property type="entry name" value="NPD_like"/>
    <property type="match status" value="1"/>
</dbReference>
<dbReference type="PANTHER" id="PTHR32332:SF20">
    <property type="entry name" value="2-NITROPROPANE DIOXYGENASE-LIKE PROTEIN"/>
    <property type="match status" value="1"/>
</dbReference>